<evidence type="ECO:0000256" key="4">
    <source>
        <dbReference type="ARBA" id="ARBA00025742"/>
    </source>
</evidence>
<evidence type="ECO:0000256" key="1">
    <source>
        <dbReference type="ARBA" id="ARBA00022723"/>
    </source>
</evidence>
<dbReference type="InterPro" id="IPR050884">
    <property type="entry name" value="CNP_phosphodiesterase-III"/>
</dbReference>
<dbReference type="EMBL" id="CP000319">
    <property type="protein sequence ID" value="ABE63995.1"/>
    <property type="molecule type" value="Genomic_DNA"/>
</dbReference>
<evidence type="ECO:0000256" key="3">
    <source>
        <dbReference type="ARBA" id="ARBA00023004"/>
    </source>
</evidence>
<evidence type="ECO:0000313" key="7">
    <source>
        <dbReference type="Proteomes" id="UP000001953"/>
    </source>
</evidence>
<dbReference type="PANTHER" id="PTHR42988">
    <property type="entry name" value="PHOSPHOHYDROLASE"/>
    <property type="match status" value="1"/>
</dbReference>
<dbReference type="KEGG" id="nha:Nham_3261"/>
<evidence type="ECO:0000313" key="6">
    <source>
        <dbReference type="EMBL" id="ABE63995.1"/>
    </source>
</evidence>
<accession>Q1QIF2</accession>
<dbReference type="Proteomes" id="UP000001953">
    <property type="component" value="Chromosome"/>
</dbReference>
<dbReference type="GO" id="GO:0046872">
    <property type="term" value="F:metal ion binding"/>
    <property type="evidence" value="ECO:0007669"/>
    <property type="project" value="UniProtKB-KW"/>
</dbReference>
<dbReference type="Gene3D" id="3.60.21.10">
    <property type="match status" value="1"/>
</dbReference>
<sequence length="318" mass="34824">MRQENPDISPFDNSVTKMTAFTLAHLSDPHLAPLPAPNLHQLAGKRALGYLNWKRSRHAIHRRDVLDALVADVRAQAPDHIAITGDLVNLALPDEFTRARAWLESVGAPADVTVVPGNHDAYVRVTKKQTSEWAGYLHGDGAEAGAPLAFPFLRRRGPLTLIGVSSAVPTAPFMATGTLGRAQLDALDRGFSQLASDPNFRVLLVHHPLSSKSSYKRLTDADALLTILGRHGVDLILHGHDHIHSTMWFEGPHGRIPAVGVPSASAVPYRHYPAAAYNLFSITRDGDAWRCEQRVRGFVNSAEGESAEVRELQRIRLI</sequence>
<dbReference type="eggNOG" id="COG1409">
    <property type="taxonomic scope" value="Bacteria"/>
</dbReference>
<dbReference type="GO" id="GO:0016787">
    <property type="term" value="F:hydrolase activity"/>
    <property type="evidence" value="ECO:0007669"/>
    <property type="project" value="UniProtKB-KW"/>
</dbReference>
<feature type="domain" description="Calcineurin-like phosphoesterase" evidence="5">
    <location>
        <begin position="22"/>
        <end position="243"/>
    </location>
</feature>
<dbReference type="Pfam" id="PF00149">
    <property type="entry name" value="Metallophos"/>
    <property type="match status" value="1"/>
</dbReference>
<organism evidence="6 7">
    <name type="scientific">Nitrobacter hamburgensis (strain DSM 10229 / NCIMB 13809 / X14)</name>
    <dbReference type="NCBI Taxonomy" id="323097"/>
    <lineage>
        <taxon>Bacteria</taxon>
        <taxon>Pseudomonadati</taxon>
        <taxon>Pseudomonadota</taxon>
        <taxon>Alphaproteobacteria</taxon>
        <taxon>Hyphomicrobiales</taxon>
        <taxon>Nitrobacteraceae</taxon>
        <taxon>Nitrobacter</taxon>
    </lineage>
</organism>
<dbReference type="STRING" id="323097.Nham_3261"/>
<reference evidence="6 7" key="1">
    <citation type="submission" date="2006-03" db="EMBL/GenBank/DDBJ databases">
        <title>Complete sequence of chromosome of Nitrobacter hamburgensis X14.</title>
        <authorList>
            <consortium name="US DOE Joint Genome Institute"/>
            <person name="Copeland A."/>
            <person name="Lucas S."/>
            <person name="Lapidus A."/>
            <person name="Barry K."/>
            <person name="Detter J.C."/>
            <person name="Glavina del Rio T."/>
            <person name="Hammon N."/>
            <person name="Israni S."/>
            <person name="Dalin E."/>
            <person name="Tice H."/>
            <person name="Pitluck S."/>
            <person name="Chain P."/>
            <person name="Malfatti S."/>
            <person name="Shin M."/>
            <person name="Vergez L."/>
            <person name="Schmutz J."/>
            <person name="Larimer F."/>
            <person name="Land M."/>
            <person name="Hauser L."/>
            <person name="Kyrpides N."/>
            <person name="Ivanova N."/>
            <person name="Ward B."/>
            <person name="Arp D."/>
            <person name="Klotz M."/>
            <person name="Stein L."/>
            <person name="O'Mullan G."/>
            <person name="Starkenburg S."/>
            <person name="Sayavedra L."/>
            <person name="Poret-Peterson A.T."/>
            <person name="Gentry M.E."/>
            <person name="Bruce D."/>
            <person name="Richardson P."/>
        </authorList>
    </citation>
    <scope>NUCLEOTIDE SEQUENCE [LARGE SCALE GENOMIC DNA]</scope>
    <source>
        <strain evidence="7">DSM 10229 / NCIMB 13809 / X14</strain>
    </source>
</reference>
<proteinExistence type="inferred from homology"/>
<evidence type="ECO:0000259" key="5">
    <source>
        <dbReference type="Pfam" id="PF00149"/>
    </source>
</evidence>
<dbReference type="InterPro" id="IPR004843">
    <property type="entry name" value="Calcineurin-like_PHP"/>
</dbReference>
<evidence type="ECO:0000256" key="2">
    <source>
        <dbReference type="ARBA" id="ARBA00022801"/>
    </source>
</evidence>
<keyword evidence="3" id="KW-0408">Iron</keyword>
<keyword evidence="2" id="KW-0378">Hydrolase</keyword>
<name>Q1QIF2_NITHX</name>
<dbReference type="InterPro" id="IPR029052">
    <property type="entry name" value="Metallo-depent_PP-like"/>
</dbReference>
<dbReference type="AlphaFoldDB" id="Q1QIF2"/>
<dbReference type="PANTHER" id="PTHR42988:SF2">
    <property type="entry name" value="CYCLIC NUCLEOTIDE PHOSPHODIESTERASE CBUA0032-RELATED"/>
    <property type="match status" value="1"/>
</dbReference>
<keyword evidence="1" id="KW-0479">Metal-binding</keyword>
<gene>
    <name evidence="6" type="ordered locus">Nham_3261</name>
</gene>
<dbReference type="HOGENOM" id="CLU_052611_0_0_5"/>
<keyword evidence="7" id="KW-1185">Reference proteome</keyword>
<comment type="similarity">
    <text evidence="4">Belongs to the cyclic nucleotide phosphodiesterase class-III family.</text>
</comment>
<protein>
    <submittedName>
        <fullName evidence="6">Metallophosphoesterase</fullName>
    </submittedName>
</protein>
<dbReference type="SUPFAM" id="SSF56300">
    <property type="entry name" value="Metallo-dependent phosphatases"/>
    <property type="match status" value="1"/>
</dbReference>